<evidence type="ECO:0000256" key="1">
    <source>
        <dbReference type="ARBA" id="ARBA00023054"/>
    </source>
</evidence>
<evidence type="ECO:0000313" key="4">
    <source>
        <dbReference type="EMBL" id="KIH43207.1"/>
    </source>
</evidence>
<reference evidence="4 5" key="1">
    <citation type="submission" date="2013-12" db="EMBL/GenBank/DDBJ databases">
        <title>Draft genome of the parsitic nematode Ancylostoma duodenale.</title>
        <authorList>
            <person name="Mitreva M."/>
        </authorList>
    </citation>
    <scope>NUCLEOTIDE SEQUENCE [LARGE SCALE GENOMIC DNA]</scope>
    <source>
        <strain evidence="4 5">Zhejiang</strain>
    </source>
</reference>
<dbReference type="OrthoDB" id="10254995at2759"/>
<dbReference type="InterPro" id="IPR002928">
    <property type="entry name" value="Myosin_tail"/>
</dbReference>
<dbReference type="AlphaFoldDB" id="A0A0C2C0R1"/>
<dbReference type="EMBL" id="KN788039">
    <property type="protein sequence ID" value="KIH43207.1"/>
    <property type="molecule type" value="Genomic_DNA"/>
</dbReference>
<evidence type="ECO:0000313" key="5">
    <source>
        <dbReference type="Proteomes" id="UP000054047"/>
    </source>
</evidence>
<dbReference type="Proteomes" id="UP000054047">
    <property type="component" value="Unassembled WGS sequence"/>
</dbReference>
<protein>
    <recommendedName>
        <fullName evidence="3">Myosin tail domain-containing protein</fullName>
    </recommendedName>
</protein>
<feature type="domain" description="Myosin tail" evidence="3">
    <location>
        <begin position="3"/>
        <end position="94"/>
    </location>
</feature>
<gene>
    <name evidence="4" type="ORF">ANCDUO_26792</name>
</gene>
<organism evidence="4 5">
    <name type="scientific">Ancylostoma duodenale</name>
    <dbReference type="NCBI Taxonomy" id="51022"/>
    <lineage>
        <taxon>Eukaryota</taxon>
        <taxon>Metazoa</taxon>
        <taxon>Ecdysozoa</taxon>
        <taxon>Nematoda</taxon>
        <taxon>Chromadorea</taxon>
        <taxon>Rhabditida</taxon>
        <taxon>Rhabditina</taxon>
        <taxon>Rhabditomorpha</taxon>
        <taxon>Strongyloidea</taxon>
        <taxon>Ancylostomatidae</taxon>
        <taxon>Ancylostomatinae</taxon>
        <taxon>Ancylostoma</taxon>
    </lineage>
</organism>
<evidence type="ECO:0000256" key="2">
    <source>
        <dbReference type="SAM" id="Coils"/>
    </source>
</evidence>
<dbReference type="GO" id="GO:0016459">
    <property type="term" value="C:myosin complex"/>
    <property type="evidence" value="ECO:0007669"/>
    <property type="project" value="InterPro"/>
</dbReference>
<keyword evidence="1 2" id="KW-0175">Coiled coil</keyword>
<proteinExistence type="predicted"/>
<keyword evidence="5" id="KW-1185">Reference proteome</keyword>
<dbReference type="Pfam" id="PF01576">
    <property type="entry name" value="Myosin_tail_1"/>
    <property type="match status" value="1"/>
</dbReference>
<feature type="coiled-coil region" evidence="2">
    <location>
        <begin position="31"/>
        <end position="84"/>
    </location>
</feature>
<accession>A0A0C2C0R1</accession>
<name>A0A0C2C0R1_9BILA</name>
<evidence type="ECO:0000259" key="3">
    <source>
        <dbReference type="Pfam" id="PF01576"/>
    </source>
</evidence>
<sequence>MARREVVAQLEKVKGDMLDKVDETSVLQDIMRRKEDEVRDLKKALESSTHALENKLEEQKLKYNRQVEELHEKLEQQKKITSQQEKYKHQADNERVIFSSFLICSRKSE</sequence>